<keyword evidence="1" id="KW-0812">Transmembrane</keyword>
<evidence type="ECO:0000313" key="3">
    <source>
        <dbReference type="Proteomes" id="UP000055024"/>
    </source>
</evidence>
<keyword evidence="3" id="KW-1185">Reference proteome</keyword>
<gene>
    <name evidence="2" type="ORF">T11_271</name>
</gene>
<dbReference type="Proteomes" id="UP000055024">
    <property type="component" value="Unassembled WGS sequence"/>
</dbReference>
<accession>A0A0V1HK31</accession>
<keyword evidence="1" id="KW-0472">Membrane</keyword>
<evidence type="ECO:0000256" key="1">
    <source>
        <dbReference type="SAM" id="Phobius"/>
    </source>
</evidence>
<organism evidence="2 3">
    <name type="scientific">Trichinella zimbabwensis</name>
    <dbReference type="NCBI Taxonomy" id="268475"/>
    <lineage>
        <taxon>Eukaryota</taxon>
        <taxon>Metazoa</taxon>
        <taxon>Ecdysozoa</taxon>
        <taxon>Nematoda</taxon>
        <taxon>Enoplea</taxon>
        <taxon>Dorylaimia</taxon>
        <taxon>Trichinellida</taxon>
        <taxon>Trichinellidae</taxon>
        <taxon>Trichinella</taxon>
    </lineage>
</organism>
<evidence type="ECO:0000313" key="2">
    <source>
        <dbReference type="EMBL" id="KRZ11123.1"/>
    </source>
</evidence>
<name>A0A0V1HK31_9BILA</name>
<keyword evidence="1" id="KW-1133">Transmembrane helix</keyword>
<reference evidence="2 3" key="1">
    <citation type="submission" date="2015-01" db="EMBL/GenBank/DDBJ databases">
        <title>Evolution of Trichinella species and genotypes.</title>
        <authorList>
            <person name="Korhonen P.K."/>
            <person name="Edoardo P."/>
            <person name="Giuseppe L.R."/>
            <person name="Gasser R.B."/>
        </authorList>
    </citation>
    <scope>NUCLEOTIDE SEQUENCE [LARGE SCALE GENOMIC DNA]</scope>
    <source>
        <strain evidence="2">ISS1029</strain>
    </source>
</reference>
<protein>
    <submittedName>
        <fullName evidence="2">Uncharacterized protein</fullName>
    </submittedName>
</protein>
<dbReference type="AlphaFoldDB" id="A0A0V1HK31"/>
<dbReference type="EMBL" id="JYDP01000052">
    <property type="protein sequence ID" value="KRZ11123.1"/>
    <property type="molecule type" value="Genomic_DNA"/>
</dbReference>
<comment type="caution">
    <text evidence="2">The sequence shown here is derived from an EMBL/GenBank/DDBJ whole genome shotgun (WGS) entry which is preliminary data.</text>
</comment>
<sequence>MRAQSPSEMKTLLLSIIQQTLVNRRANANSCKQCWEETVCPTPSGSLIKMISANRTLSFYSAYQFCLIRMQIFSLSVIVSFASVLLMAAFIGQRLKTDAKTIKTMHSDWHELKETPLTGVKCFACVLS</sequence>
<proteinExistence type="predicted"/>
<dbReference type="OrthoDB" id="10570690at2759"/>
<feature type="transmembrane region" description="Helical" evidence="1">
    <location>
        <begin position="72"/>
        <end position="91"/>
    </location>
</feature>